<dbReference type="CDD" id="cd16922">
    <property type="entry name" value="HATPase_EvgS-ArcB-TorS-like"/>
    <property type="match status" value="1"/>
</dbReference>
<protein>
    <recommendedName>
        <fullName evidence="3">histidine kinase</fullName>
        <ecNumber evidence="3">2.7.13.3</ecNumber>
    </recommendedName>
</protein>
<keyword evidence="4" id="KW-1003">Cell membrane</keyword>
<dbReference type="FunFam" id="2.60.40.10:FF:000791">
    <property type="entry name" value="Two-component system sensor histidine kinase/response regulator"/>
    <property type="match status" value="1"/>
</dbReference>
<dbReference type="Pfam" id="PF07495">
    <property type="entry name" value="Y_Y_Y"/>
    <property type="match status" value="1"/>
</dbReference>
<dbReference type="SUPFAM" id="SSF52172">
    <property type="entry name" value="CheY-like"/>
    <property type="match status" value="1"/>
</dbReference>
<dbReference type="OrthoDB" id="9797097at2"/>
<dbReference type="GO" id="GO:0000155">
    <property type="term" value="F:phosphorelay sensor kinase activity"/>
    <property type="evidence" value="ECO:0007669"/>
    <property type="project" value="InterPro"/>
</dbReference>
<comment type="catalytic activity">
    <reaction evidence="1">
        <text>ATP + protein L-histidine = ADP + protein N-phospho-L-histidine.</text>
        <dbReference type="EC" id="2.7.13.3"/>
    </reaction>
</comment>
<evidence type="ECO:0000256" key="16">
    <source>
        <dbReference type="SAM" id="Phobius"/>
    </source>
</evidence>
<evidence type="ECO:0000256" key="5">
    <source>
        <dbReference type="ARBA" id="ARBA00022553"/>
    </source>
</evidence>
<evidence type="ECO:0000313" key="20">
    <source>
        <dbReference type="EMBL" id="SFE67856.1"/>
    </source>
</evidence>
<dbReference type="PANTHER" id="PTHR43547">
    <property type="entry name" value="TWO-COMPONENT HISTIDINE KINASE"/>
    <property type="match status" value="1"/>
</dbReference>
<dbReference type="InterPro" id="IPR015943">
    <property type="entry name" value="WD40/YVTN_repeat-like_dom_sf"/>
</dbReference>
<dbReference type="InterPro" id="IPR018060">
    <property type="entry name" value="HTH_AraC"/>
</dbReference>
<feature type="domain" description="Histidine kinase" evidence="18">
    <location>
        <begin position="831"/>
        <end position="1047"/>
    </location>
</feature>
<dbReference type="PROSITE" id="PS50110">
    <property type="entry name" value="RESPONSE_REGULATORY"/>
    <property type="match status" value="1"/>
</dbReference>
<dbReference type="InterPro" id="IPR005467">
    <property type="entry name" value="His_kinase_dom"/>
</dbReference>
<dbReference type="PROSITE" id="PS00041">
    <property type="entry name" value="HTH_ARAC_FAMILY_1"/>
    <property type="match status" value="1"/>
</dbReference>
<dbReference type="InterPro" id="IPR036097">
    <property type="entry name" value="HisK_dim/P_sf"/>
</dbReference>
<evidence type="ECO:0000313" key="21">
    <source>
        <dbReference type="Proteomes" id="UP000198598"/>
    </source>
</evidence>
<dbReference type="InterPro" id="IPR004358">
    <property type="entry name" value="Sig_transdc_His_kin-like_C"/>
</dbReference>
<dbReference type="InterPro" id="IPR003661">
    <property type="entry name" value="HisK_dim/P_dom"/>
</dbReference>
<keyword evidence="14" id="KW-0804">Transcription</keyword>
<dbReference type="InterPro" id="IPR011110">
    <property type="entry name" value="Reg_prop"/>
</dbReference>
<dbReference type="Gene3D" id="1.10.287.130">
    <property type="match status" value="1"/>
</dbReference>
<evidence type="ECO:0000256" key="4">
    <source>
        <dbReference type="ARBA" id="ARBA00022475"/>
    </source>
</evidence>
<evidence type="ECO:0000256" key="14">
    <source>
        <dbReference type="ARBA" id="ARBA00023163"/>
    </source>
</evidence>
<dbReference type="SUPFAM" id="SSF50998">
    <property type="entry name" value="Quinoprotein alcohol dehydrogenase-like"/>
    <property type="match status" value="1"/>
</dbReference>
<feature type="transmembrane region" description="Helical" evidence="16">
    <location>
        <begin position="770"/>
        <end position="788"/>
    </location>
</feature>
<evidence type="ECO:0000259" key="17">
    <source>
        <dbReference type="PROSITE" id="PS01124"/>
    </source>
</evidence>
<keyword evidence="16" id="KW-1133">Transmembrane helix</keyword>
<keyword evidence="16" id="KW-0812">Transmembrane</keyword>
<evidence type="ECO:0000256" key="15">
    <source>
        <dbReference type="PROSITE-ProRule" id="PRU00169"/>
    </source>
</evidence>
<dbReference type="InterPro" id="IPR036890">
    <property type="entry name" value="HATPase_C_sf"/>
</dbReference>
<dbReference type="PANTHER" id="PTHR43547:SF2">
    <property type="entry name" value="HYBRID SIGNAL TRANSDUCTION HISTIDINE KINASE C"/>
    <property type="match status" value="1"/>
</dbReference>
<dbReference type="Gene3D" id="2.60.40.10">
    <property type="entry name" value="Immunoglobulins"/>
    <property type="match status" value="1"/>
</dbReference>
<dbReference type="InterPro" id="IPR013783">
    <property type="entry name" value="Ig-like_fold"/>
</dbReference>
<dbReference type="EC" id="2.7.13.3" evidence="3"/>
<dbReference type="Pfam" id="PF02518">
    <property type="entry name" value="HATPase_c"/>
    <property type="match status" value="1"/>
</dbReference>
<dbReference type="Pfam" id="PF07494">
    <property type="entry name" value="Reg_prop"/>
    <property type="match status" value="2"/>
</dbReference>
<dbReference type="Gene3D" id="3.40.50.2300">
    <property type="match status" value="1"/>
</dbReference>
<dbReference type="SUPFAM" id="SSF55874">
    <property type="entry name" value="ATPase domain of HSP90 chaperone/DNA topoisomerase II/histidine kinase"/>
    <property type="match status" value="1"/>
</dbReference>
<dbReference type="SMART" id="SM00388">
    <property type="entry name" value="HisKA"/>
    <property type="match status" value="1"/>
</dbReference>
<name>A0A1I2CHR7_9BACT</name>
<feature type="domain" description="HTH araC/xylS-type" evidence="17">
    <location>
        <begin position="1227"/>
        <end position="1325"/>
    </location>
</feature>
<evidence type="ECO:0000259" key="19">
    <source>
        <dbReference type="PROSITE" id="PS50110"/>
    </source>
</evidence>
<dbReference type="InterPro" id="IPR011047">
    <property type="entry name" value="Quinoprotein_ADH-like_sf"/>
</dbReference>
<evidence type="ECO:0000256" key="8">
    <source>
        <dbReference type="ARBA" id="ARBA00022777"/>
    </source>
</evidence>
<dbReference type="SUPFAM" id="SSF47384">
    <property type="entry name" value="Homodimeric domain of signal transducing histidine kinase"/>
    <property type="match status" value="1"/>
</dbReference>
<keyword evidence="5 15" id="KW-0597">Phosphoprotein</keyword>
<dbReference type="Pfam" id="PF00512">
    <property type="entry name" value="HisKA"/>
    <property type="match status" value="1"/>
</dbReference>
<organism evidence="20 21">
    <name type="scientific">Spirosoma endophyticum</name>
    <dbReference type="NCBI Taxonomy" id="662367"/>
    <lineage>
        <taxon>Bacteria</taxon>
        <taxon>Pseudomonadati</taxon>
        <taxon>Bacteroidota</taxon>
        <taxon>Cytophagia</taxon>
        <taxon>Cytophagales</taxon>
        <taxon>Cytophagaceae</taxon>
        <taxon>Spirosoma</taxon>
    </lineage>
</organism>
<keyword evidence="21" id="KW-1185">Reference proteome</keyword>
<dbReference type="EMBL" id="FOLQ01000017">
    <property type="protein sequence ID" value="SFE67856.1"/>
    <property type="molecule type" value="Genomic_DNA"/>
</dbReference>
<dbReference type="SUPFAM" id="SSF63829">
    <property type="entry name" value="Calcium-dependent phosphotriesterase"/>
    <property type="match status" value="1"/>
</dbReference>
<evidence type="ECO:0000256" key="7">
    <source>
        <dbReference type="ARBA" id="ARBA00022741"/>
    </source>
</evidence>
<evidence type="ECO:0000256" key="6">
    <source>
        <dbReference type="ARBA" id="ARBA00022679"/>
    </source>
</evidence>
<dbReference type="InterPro" id="IPR011123">
    <property type="entry name" value="Y_Y_Y"/>
</dbReference>
<dbReference type="GO" id="GO:0003700">
    <property type="term" value="F:DNA-binding transcription factor activity"/>
    <property type="evidence" value="ECO:0007669"/>
    <property type="project" value="InterPro"/>
</dbReference>
<dbReference type="PROSITE" id="PS01124">
    <property type="entry name" value="HTH_ARAC_FAMILY_2"/>
    <property type="match status" value="1"/>
</dbReference>
<keyword evidence="8 20" id="KW-0418">Kinase</keyword>
<evidence type="ECO:0000256" key="3">
    <source>
        <dbReference type="ARBA" id="ARBA00012438"/>
    </source>
</evidence>
<evidence type="ECO:0000256" key="1">
    <source>
        <dbReference type="ARBA" id="ARBA00000085"/>
    </source>
</evidence>
<keyword evidence="6" id="KW-0808">Transferase</keyword>
<gene>
    <name evidence="20" type="ORF">SAMN05216167_11791</name>
</gene>
<reference evidence="20 21" key="1">
    <citation type="submission" date="2016-10" db="EMBL/GenBank/DDBJ databases">
        <authorList>
            <person name="de Groot N.N."/>
        </authorList>
    </citation>
    <scope>NUCLEOTIDE SEQUENCE [LARGE SCALE GENOMIC DNA]</scope>
    <source>
        <strain evidence="20 21">DSM 26130</strain>
    </source>
</reference>
<evidence type="ECO:0000256" key="11">
    <source>
        <dbReference type="ARBA" id="ARBA00023015"/>
    </source>
</evidence>
<dbReference type="PRINTS" id="PR00344">
    <property type="entry name" value="BCTRLSENSOR"/>
</dbReference>
<evidence type="ECO:0000259" key="18">
    <source>
        <dbReference type="PROSITE" id="PS50109"/>
    </source>
</evidence>
<keyword evidence="12" id="KW-0238">DNA-binding</keyword>
<evidence type="ECO:0000256" key="13">
    <source>
        <dbReference type="ARBA" id="ARBA00023136"/>
    </source>
</evidence>
<keyword evidence="13 16" id="KW-0472">Membrane</keyword>
<dbReference type="STRING" id="662367.SAMN05216167_11791"/>
<evidence type="ECO:0000256" key="10">
    <source>
        <dbReference type="ARBA" id="ARBA00023012"/>
    </source>
</evidence>
<feature type="modified residue" description="4-aspartylphosphate" evidence="15">
    <location>
        <position position="1126"/>
    </location>
</feature>
<dbReference type="Proteomes" id="UP000198598">
    <property type="component" value="Unassembled WGS sequence"/>
</dbReference>
<keyword evidence="11" id="KW-0805">Transcription regulation</keyword>
<dbReference type="SMART" id="SM00387">
    <property type="entry name" value="HATPase_c"/>
    <property type="match status" value="1"/>
</dbReference>
<dbReference type="GO" id="GO:0043565">
    <property type="term" value="F:sequence-specific DNA binding"/>
    <property type="evidence" value="ECO:0007669"/>
    <property type="project" value="InterPro"/>
</dbReference>
<dbReference type="PROSITE" id="PS50109">
    <property type="entry name" value="HIS_KIN"/>
    <property type="match status" value="1"/>
</dbReference>
<dbReference type="GO" id="GO:0005524">
    <property type="term" value="F:ATP binding"/>
    <property type="evidence" value="ECO:0007669"/>
    <property type="project" value="UniProtKB-KW"/>
</dbReference>
<dbReference type="SMART" id="SM00448">
    <property type="entry name" value="REC"/>
    <property type="match status" value="1"/>
</dbReference>
<dbReference type="GO" id="GO:0005886">
    <property type="term" value="C:plasma membrane"/>
    <property type="evidence" value="ECO:0007669"/>
    <property type="project" value="UniProtKB-SubCell"/>
</dbReference>
<keyword evidence="10" id="KW-0902">Two-component regulatory system</keyword>
<dbReference type="Gene3D" id="2.130.10.10">
    <property type="entry name" value="YVTN repeat-like/Quinoprotein amine dehydrogenase"/>
    <property type="match status" value="2"/>
</dbReference>
<keyword evidence="9" id="KW-0067">ATP-binding</keyword>
<keyword evidence="7" id="KW-0547">Nucleotide-binding</keyword>
<evidence type="ECO:0000256" key="2">
    <source>
        <dbReference type="ARBA" id="ARBA00004236"/>
    </source>
</evidence>
<dbReference type="Gene3D" id="3.30.565.10">
    <property type="entry name" value="Histidine kinase-like ATPase, C-terminal domain"/>
    <property type="match status" value="1"/>
</dbReference>
<dbReference type="InterPro" id="IPR009057">
    <property type="entry name" value="Homeodomain-like_sf"/>
</dbReference>
<dbReference type="FunFam" id="3.30.565.10:FF:000023">
    <property type="entry name" value="PAS domain-containing sensor histidine kinase"/>
    <property type="match status" value="1"/>
</dbReference>
<dbReference type="FunFam" id="1.10.287.130:FF:000045">
    <property type="entry name" value="Two-component system sensor histidine kinase/response regulator"/>
    <property type="match status" value="1"/>
</dbReference>
<proteinExistence type="predicted"/>
<comment type="subcellular location">
    <subcellularLocation>
        <location evidence="2">Cell membrane</location>
    </subcellularLocation>
</comment>
<evidence type="ECO:0000256" key="9">
    <source>
        <dbReference type="ARBA" id="ARBA00022840"/>
    </source>
</evidence>
<feature type="domain" description="Response regulatory" evidence="19">
    <location>
        <begin position="1078"/>
        <end position="1193"/>
    </location>
</feature>
<dbReference type="SMART" id="SM00342">
    <property type="entry name" value="HTH_ARAC"/>
    <property type="match status" value="1"/>
</dbReference>
<dbReference type="InterPro" id="IPR018062">
    <property type="entry name" value="HTH_AraC-typ_CS"/>
</dbReference>
<dbReference type="Pfam" id="PF12833">
    <property type="entry name" value="HTH_18"/>
    <property type="match status" value="1"/>
</dbReference>
<dbReference type="InterPro" id="IPR011006">
    <property type="entry name" value="CheY-like_superfamily"/>
</dbReference>
<dbReference type="InterPro" id="IPR001789">
    <property type="entry name" value="Sig_transdc_resp-reg_receiver"/>
</dbReference>
<dbReference type="SUPFAM" id="SSF46689">
    <property type="entry name" value="Homeodomain-like"/>
    <property type="match status" value="1"/>
</dbReference>
<dbReference type="CDD" id="cd00082">
    <property type="entry name" value="HisKA"/>
    <property type="match status" value="1"/>
</dbReference>
<dbReference type="Pfam" id="PF00072">
    <property type="entry name" value="Response_reg"/>
    <property type="match status" value="1"/>
</dbReference>
<dbReference type="CDD" id="cd17574">
    <property type="entry name" value="REC_OmpR"/>
    <property type="match status" value="1"/>
</dbReference>
<sequence>MRLYNLLRHCLLLIISWYIGLIDNSSLAQSSFLPTPRVINDRQGLSQGFITGIVQDRQGFMWIASRDGLCRYDGRTFRTFKPTSTGKPSLSFPGLVRLILDHRGMIWIISERGDLDRFDPRTETFTNVSQLPAFKQAFPHSGPGNVWLDRQDRLWIIFNAWGTGMYDTRTGRCQLYRPQQGQPDTLEDPGIGIAEDNLGRCWVATYQGLMYFDAARQRLIAPTFPVPHDGLNGLYRTQDGQFLISSSQQLIRLNPLTGQTQAYSLPPKRIVWDQTHFTTDNKGVIYFQREGLLYQYTHKEGPRLLRSQSSGSSIEQGRSLWVDRSDVLWIGTNGGGIRTYDLRGNPIQTAPYQVSFHVDLLRRWLGVKPNLPTSYVTNGSSYNFRYTIDQQHRLWFNAATQPFQRLDLVSGHLTTIPSPAPPKGPTPYPMATDPAGQIWVVYDSLAWHYQAEMSKWIPFDHTIRISGSDPPLQLVVDQQALWLATSRGGLLRIDRRTGVHRQFTHVASNPASINSNSLYCMSADPIDPNRLWIGTFGAGLCAFDKRTGQCRRFTEADGLPNNVIYSAIPDQQGYLWMGTNKGLVRMHRKTFQMRTYTHEDGLLADEFNRFHFLHLPRLGIAKEQIYMGGVEGITAFSPRQIQDDRFSPSVEITQIQINNQPLSLSPPDTVAVPFLPVQVLQELELPYDQNFLTVRFAIAQYNKPEKNRFRYQLEGLTNQWVETTQPEAIYTNLSPGHYVLKLNASNTSGQWSPHVRTLSVSIHPPYWATWWAYVVYGLLVFGIAYVVLRSYINRLRLQQKLTLQQQSLAFQERETQQLRVVDEMKTRFFSNVTHEFRTPLTLILTPVQQLKQKYADTDDQRRLGVVERNAYQLLELINQLLDLSKLEAKAMTVQKSVGNLSEFIEETVRSFREEADRGHIELGYQPQLTGDFLFDRAKLERIIYNLVSNALKFSRAGDRVVVTVQQANDGFVQIMVTDTGIGISLEQVPFIFDRFYQADDSPTRSQEGTGIGLALVKELVDVQAGTVSVNSQPGAGTTFTVRLPYQPAFDGQPVPKALDTNQARQPIHKSQPTTESPLILVVEDNDDLAEFISQSLPAWYRVVRASDGAQGLDIAIERMPDLVLSDVLMPGMDGYTLCEKLKADPYTSHIPVVLLTAKNTLDSRVKGLGLGADDYITKPFHLAELQLRIQNLLDNRQRLRDWVRQSLADPDRVASTDELAQSDPFLLRFYTILNNHLDDSEFGINQLSREIGMSRASLYRKLEAISSLSANELIQNYRLKRATEYLRDGQTITATAYLVGFSSPSYFSSCFRKLYKLTPSEFIAQEQQAN</sequence>
<accession>A0A1I2CHR7</accession>
<dbReference type="InterPro" id="IPR003594">
    <property type="entry name" value="HATPase_dom"/>
</dbReference>
<dbReference type="Gene3D" id="1.10.10.60">
    <property type="entry name" value="Homeodomain-like"/>
    <property type="match status" value="1"/>
</dbReference>
<evidence type="ECO:0000256" key="12">
    <source>
        <dbReference type="ARBA" id="ARBA00023125"/>
    </source>
</evidence>